<dbReference type="Pfam" id="PF12464">
    <property type="entry name" value="Mac"/>
    <property type="match status" value="1"/>
</dbReference>
<dbReference type="PANTHER" id="PTHR43017:SF1">
    <property type="entry name" value="ACETYLTRANSFERASE YJL218W-RELATED"/>
    <property type="match status" value="1"/>
</dbReference>
<feature type="domain" description="Maltose/galactoside acetyltransferase" evidence="6">
    <location>
        <begin position="4"/>
        <end position="59"/>
    </location>
</feature>
<sequence>MSEKEKRDLGEWYDANFDEELLEERVAAIDLCFDLNQTRQSEREKRQQILQQLIGKAGEGLEVISPFSCDYGYHIHLGKQVFINTNCYLMDCAPITIGDHVFIGPHCGFYTASHPLNYTMRNAGLEKALPITIGSNVWFGGHVVVLPGVTIGDGCVIGAGSVVTHDIPANSVAVGSPCRVISTIDQDDRTR</sequence>
<evidence type="ECO:0000256" key="2">
    <source>
        <dbReference type="ARBA" id="ARBA00022679"/>
    </source>
</evidence>
<evidence type="ECO:0000256" key="1">
    <source>
        <dbReference type="ARBA" id="ARBA00007274"/>
    </source>
</evidence>
<dbReference type="AlphaFoldDB" id="A0A9D1HRH2"/>
<evidence type="ECO:0000256" key="3">
    <source>
        <dbReference type="ARBA" id="ARBA00022737"/>
    </source>
</evidence>
<keyword evidence="3" id="KW-0677">Repeat</keyword>
<protein>
    <recommendedName>
        <fullName evidence="5">Acetyltransferase</fullName>
        <ecNumber evidence="5">2.3.1.-</ecNumber>
    </recommendedName>
</protein>
<evidence type="ECO:0000259" key="6">
    <source>
        <dbReference type="SMART" id="SM01266"/>
    </source>
</evidence>
<evidence type="ECO:0000313" key="7">
    <source>
        <dbReference type="EMBL" id="HIU14159.1"/>
    </source>
</evidence>
<gene>
    <name evidence="7" type="ORF">IAD15_08835</name>
</gene>
<reference evidence="7" key="2">
    <citation type="journal article" date="2021" name="PeerJ">
        <title>Extensive microbial diversity within the chicken gut microbiome revealed by metagenomics and culture.</title>
        <authorList>
            <person name="Gilroy R."/>
            <person name="Ravi A."/>
            <person name="Getino M."/>
            <person name="Pursley I."/>
            <person name="Horton D.L."/>
            <person name="Alikhan N.F."/>
            <person name="Baker D."/>
            <person name="Gharbi K."/>
            <person name="Hall N."/>
            <person name="Watson M."/>
            <person name="Adriaenssens E.M."/>
            <person name="Foster-Nyarko E."/>
            <person name="Jarju S."/>
            <person name="Secka A."/>
            <person name="Antonio M."/>
            <person name="Oren A."/>
            <person name="Chaudhuri R.R."/>
            <person name="La Ragione R."/>
            <person name="Hildebrand F."/>
            <person name="Pallen M.J."/>
        </authorList>
    </citation>
    <scope>NUCLEOTIDE SEQUENCE</scope>
    <source>
        <strain evidence="7">CHK195-11698</strain>
    </source>
</reference>
<accession>A0A9D1HRH2</accession>
<proteinExistence type="inferred from homology"/>
<dbReference type="FunFam" id="2.160.10.10:FF:000008">
    <property type="entry name" value="Maltose O-acetyltransferase"/>
    <property type="match status" value="1"/>
</dbReference>
<dbReference type="Gene3D" id="2.160.10.10">
    <property type="entry name" value="Hexapeptide repeat proteins"/>
    <property type="match status" value="1"/>
</dbReference>
<keyword evidence="4 5" id="KW-0012">Acyltransferase</keyword>
<dbReference type="PANTHER" id="PTHR43017">
    <property type="entry name" value="GALACTOSIDE O-ACETYLTRANSFERASE"/>
    <property type="match status" value="1"/>
</dbReference>
<comment type="caution">
    <text evidence="7">The sequence shown here is derived from an EMBL/GenBank/DDBJ whole genome shotgun (WGS) entry which is preliminary data.</text>
</comment>
<dbReference type="Proteomes" id="UP000824175">
    <property type="component" value="Unassembled WGS sequence"/>
</dbReference>
<dbReference type="EMBL" id="DVMJ01000075">
    <property type="protein sequence ID" value="HIU14159.1"/>
    <property type="molecule type" value="Genomic_DNA"/>
</dbReference>
<keyword evidence="2 5" id="KW-0808">Transferase</keyword>
<evidence type="ECO:0000313" key="8">
    <source>
        <dbReference type="Proteomes" id="UP000824175"/>
    </source>
</evidence>
<dbReference type="CDD" id="cd03357">
    <property type="entry name" value="LbH_MAT_GAT"/>
    <property type="match status" value="1"/>
</dbReference>
<reference evidence="7" key="1">
    <citation type="submission" date="2020-10" db="EMBL/GenBank/DDBJ databases">
        <authorList>
            <person name="Gilroy R."/>
        </authorList>
    </citation>
    <scope>NUCLEOTIDE SEQUENCE</scope>
    <source>
        <strain evidence="7">CHK195-11698</strain>
    </source>
</reference>
<dbReference type="InterPro" id="IPR024688">
    <property type="entry name" value="Mac_dom"/>
</dbReference>
<dbReference type="SUPFAM" id="SSF51161">
    <property type="entry name" value="Trimeric LpxA-like enzymes"/>
    <property type="match status" value="1"/>
</dbReference>
<evidence type="ECO:0000256" key="5">
    <source>
        <dbReference type="RuleBase" id="RU367021"/>
    </source>
</evidence>
<dbReference type="InterPro" id="IPR039369">
    <property type="entry name" value="LacA-like"/>
</dbReference>
<dbReference type="EC" id="2.3.1.-" evidence="5"/>
<organism evidence="7 8">
    <name type="scientific">Candidatus Fimiplasma intestinipullorum</name>
    <dbReference type="NCBI Taxonomy" id="2840825"/>
    <lineage>
        <taxon>Bacteria</taxon>
        <taxon>Bacillati</taxon>
        <taxon>Bacillota</taxon>
        <taxon>Clostridia</taxon>
        <taxon>Eubacteriales</taxon>
        <taxon>Candidatus Fimiplasma</taxon>
    </lineage>
</organism>
<evidence type="ECO:0000256" key="4">
    <source>
        <dbReference type="ARBA" id="ARBA00023315"/>
    </source>
</evidence>
<comment type="similarity">
    <text evidence="1 5">Belongs to the transferase hexapeptide repeat family.</text>
</comment>
<dbReference type="Pfam" id="PF00132">
    <property type="entry name" value="Hexapep"/>
    <property type="match status" value="1"/>
</dbReference>
<dbReference type="InterPro" id="IPR011004">
    <property type="entry name" value="Trimer_LpxA-like_sf"/>
</dbReference>
<name>A0A9D1HRH2_9FIRM</name>
<dbReference type="SMART" id="SM01266">
    <property type="entry name" value="Mac"/>
    <property type="match status" value="1"/>
</dbReference>
<dbReference type="GO" id="GO:0008870">
    <property type="term" value="F:galactoside O-acetyltransferase activity"/>
    <property type="evidence" value="ECO:0007669"/>
    <property type="project" value="TreeGrafter"/>
</dbReference>
<dbReference type="InterPro" id="IPR001451">
    <property type="entry name" value="Hexapep"/>
</dbReference>